<dbReference type="Proteomes" id="UP000286415">
    <property type="component" value="Unassembled WGS sequence"/>
</dbReference>
<dbReference type="AlphaFoldDB" id="A0A419Q8P5"/>
<reference evidence="1 2" key="1">
    <citation type="journal article" date="2018" name="Biotechnol. Adv.">
        <title>Improved genomic resources and new bioinformatic workflow for the carcinogenic parasite Clonorchis sinensis: Biotechnological implications.</title>
        <authorList>
            <person name="Wang D."/>
            <person name="Korhonen P.K."/>
            <person name="Gasser R.B."/>
            <person name="Young N.D."/>
        </authorList>
    </citation>
    <scope>NUCLEOTIDE SEQUENCE [LARGE SCALE GENOMIC DNA]</scope>
    <source>
        <strain evidence="1">Cs-k2</strain>
    </source>
</reference>
<organism evidence="1 2">
    <name type="scientific">Clonorchis sinensis</name>
    <name type="common">Chinese liver fluke</name>
    <dbReference type="NCBI Taxonomy" id="79923"/>
    <lineage>
        <taxon>Eukaryota</taxon>
        <taxon>Metazoa</taxon>
        <taxon>Spiralia</taxon>
        <taxon>Lophotrochozoa</taxon>
        <taxon>Platyhelminthes</taxon>
        <taxon>Trematoda</taxon>
        <taxon>Digenea</taxon>
        <taxon>Opisthorchiida</taxon>
        <taxon>Opisthorchiata</taxon>
        <taxon>Opisthorchiidae</taxon>
        <taxon>Clonorchis</taxon>
    </lineage>
</organism>
<evidence type="ECO:0000313" key="1">
    <source>
        <dbReference type="EMBL" id="KAG5449718.1"/>
    </source>
</evidence>
<evidence type="ECO:0000313" key="2">
    <source>
        <dbReference type="Proteomes" id="UP000286415"/>
    </source>
</evidence>
<reference evidence="1 2" key="2">
    <citation type="journal article" date="2021" name="Genomics">
        <title>High-quality reference genome for Clonorchis sinensis.</title>
        <authorList>
            <person name="Young N.D."/>
            <person name="Stroehlein A.J."/>
            <person name="Kinkar L."/>
            <person name="Wang T."/>
            <person name="Sohn W.M."/>
            <person name="Chang B.C.H."/>
            <person name="Kaur P."/>
            <person name="Weisz D."/>
            <person name="Dudchenko O."/>
            <person name="Aiden E.L."/>
            <person name="Korhonen P.K."/>
            <person name="Gasser R.B."/>
        </authorList>
    </citation>
    <scope>NUCLEOTIDE SEQUENCE [LARGE SCALE GENOMIC DNA]</scope>
    <source>
        <strain evidence="1">Cs-k2</strain>
    </source>
</reference>
<protein>
    <submittedName>
        <fullName evidence="1">Uncharacterized protein</fullName>
    </submittedName>
</protein>
<keyword evidence="2" id="KW-1185">Reference proteome</keyword>
<name>A0A419Q8P5_CLOSI</name>
<feature type="non-terminal residue" evidence="1">
    <location>
        <position position="153"/>
    </location>
</feature>
<comment type="caution">
    <text evidence="1">The sequence shown here is derived from an EMBL/GenBank/DDBJ whole genome shotgun (WGS) entry which is preliminary data.</text>
</comment>
<gene>
    <name evidence="1" type="ORF">CSKR_103093</name>
</gene>
<sequence>MYTHLRTNLVSTENPPESQVNFSWCSSTECVAPSRPMFQSVQYSRYRSRHSSRVSVNFLFYLSPNFTKLAKYTHLHTNLVLTGDSPEAQLNLSFMIIINSESAKSLFHDASCPTECAAPSSLTFQLVSCVHLGAPTIYLISKHVCELKDNLSL</sequence>
<dbReference type="InParanoid" id="A0A419Q8P5"/>
<accession>A0A419Q8P5</accession>
<proteinExistence type="predicted"/>
<dbReference type="EMBL" id="NIRI02000042">
    <property type="protein sequence ID" value="KAG5449718.1"/>
    <property type="molecule type" value="Genomic_DNA"/>
</dbReference>